<reference evidence="1" key="1">
    <citation type="submission" date="2021-06" db="EMBL/GenBank/DDBJ databases">
        <authorList>
            <person name="Kallberg Y."/>
            <person name="Tangrot J."/>
            <person name="Rosling A."/>
        </authorList>
    </citation>
    <scope>NUCLEOTIDE SEQUENCE</scope>
    <source>
        <strain evidence="1">MA461A</strain>
    </source>
</reference>
<dbReference type="Proteomes" id="UP000789920">
    <property type="component" value="Unassembled WGS sequence"/>
</dbReference>
<accession>A0ACA9KYG7</accession>
<sequence length="177" mass="20325">MIKYIGKVLMDLIKHDIESIHEHLVIEGNTSNKDRIKANIVGVWLSDSCQVIFLEMSRAPTDFLKNHPVDDVHKTLQEQIDSLNSILLNFLNYNVRFAGGICFLTIQGIKDRLILRLIFLRGKDDYIDKEIISADIKLIEEGRYGKVYHATLKNNEITVVLKSFKSNNVTIKKIVNE</sequence>
<gene>
    <name evidence="1" type="ORF">RPERSI_LOCUS1659</name>
</gene>
<protein>
    <submittedName>
        <fullName evidence="1">33908_t:CDS:1</fullName>
    </submittedName>
</protein>
<proteinExistence type="predicted"/>
<comment type="caution">
    <text evidence="1">The sequence shown here is derived from an EMBL/GenBank/DDBJ whole genome shotgun (WGS) entry which is preliminary data.</text>
</comment>
<evidence type="ECO:0000313" key="1">
    <source>
        <dbReference type="EMBL" id="CAG8497284.1"/>
    </source>
</evidence>
<feature type="non-terminal residue" evidence="1">
    <location>
        <position position="177"/>
    </location>
</feature>
<dbReference type="EMBL" id="CAJVQC010001603">
    <property type="protein sequence ID" value="CAG8497284.1"/>
    <property type="molecule type" value="Genomic_DNA"/>
</dbReference>
<organism evidence="1 2">
    <name type="scientific">Racocetra persica</name>
    <dbReference type="NCBI Taxonomy" id="160502"/>
    <lineage>
        <taxon>Eukaryota</taxon>
        <taxon>Fungi</taxon>
        <taxon>Fungi incertae sedis</taxon>
        <taxon>Mucoromycota</taxon>
        <taxon>Glomeromycotina</taxon>
        <taxon>Glomeromycetes</taxon>
        <taxon>Diversisporales</taxon>
        <taxon>Gigasporaceae</taxon>
        <taxon>Racocetra</taxon>
    </lineage>
</organism>
<name>A0ACA9KYG7_9GLOM</name>
<evidence type="ECO:0000313" key="2">
    <source>
        <dbReference type="Proteomes" id="UP000789920"/>
    </source>
</evidence>
<keyword evidence="2" id="KW-1185">Reference proteome</keyword>